<organism evidence="2 3">
    <name type="scientific">Lasallia pustulata</name>
    <dbReference type="NCBI Taxonomy" id="136370"/>
    <lineage>
        <taxon>Eukaryota</taxon>
        <taxon>Fungi</taxon>
        <taxon>Dikarya</taxon>
        <taxon>Ascomycota</taxon>
        <taxon>Pezizomycotina</taxon>
        <taxon>Lecanoromycetes</taxon>
        <taxon>OSLEUM clade</taxon>
        <taxon>Umbilicariomycetidae</taxon>
        <taxon>Umbilicariales</taxon>
        <taxon>Umbilicariaceae</taxon>
        <taxon>Lasallia</taxon>
    </lineage>
</organism>
<accession>A0A5M8Q1G5</accession>
<evidence type="ECO:0000313" key="2">
    <source>
        <dbReference type="EMBL" id="KAA6414814.1"/>
    </source>
</evidence>
<dbReference type="Proteomes" id="UP000324767">
    <property type="component" value="Unassembled WGS sequence"/>
</dbReference>
<gene>
    <name evidence="2" type="ORF">FRX48_01564</name>
</gene>
<proteinExistence type="predicted"/>
<evidence type="ECO:0000313" key="3">
    <source>
        <dbReference type="Proteomes" id="UP000324767"/>
    </source>
</evidence>
<evidence type="ECO:0000256" key="1">
    <source>
        <dbReference type="SAM" id="MobiDB-lite"/>
    </source>
</evidence>
<dbReference type="AlphaFoldDB" id="A0A5M8Q1G5"/>
<comment type="caution">
    <text evidence="2">The sequence shown here is derived from an EMBL/GenBank/DDBJ whole genome shotgun (WGS) entry which is preliminary data.</text>
</comment>
<protein>
    <submittedName>
        <fullName evidence="2">Uncharacterized protein</fullName>
    </submittedName>
</protein>
<dbReference type="EMBL" id="VXIT01000002">
    <property type="protein sequence ID" value="KAA6414814.1"/>
    <property type="molecule type" value="Genomic_DNA"/>
</dbReference>
<sequence>MFGSRNAPGNIAYAGDPDYGRVNDAFAAAETRGFGWQQHNKHLAAGEKTEDVFDPVEQDWAAVAEERARNIEQRILGFLEGGAPAAPTALPEAEAPPLPRRFAQKIMREVERGKMRPAVGDYYLGLRRRDVRGIPGQDGEPSLVQEILASDADQR</sequence>
<name>A0A5M8Q1G5_9LECA</name>
<feature type="region of interest" description="Disordered" evidence="1">
    <location>
        <begin position="133"/>
        <end position="155"/>
    </location>
</feature>
<reference evidence="2 3" key="1">
    <citation type="submission" date="2019-09" db="EMBL/GenBank/DDBJ databases">
        <title>The hologenome of the rock-dwelling lichen Lasallia pustulata.</title>
        <authorList>
            <person name="Greshake Tzovaras B."/>
            <person name="Segers F."/>
            <person name="Bicker A."/>
            <person name="Dal Grande F."/>
            <person name="Otte J."/>
            <person name="Hankeln T."/>
            <person name="Schmitt I."/>
            <person name="Ebersberger I."/>
        </authorList>
    </citation>
    <scope>NUCLEOTIDE SEQUENCE [LARGE SCALE GENOMIC DNA]</scope>
    <source>
        <strain evidence="2">A1-1</strain>
    </source>
</reference>